<feature type="compositionally biased region" description="Polar residues" evidence="1">
    <location>
        <begin position="1112"/>
        <end position="1134"/>
    </location>
</feature>
<evidence type="ECO:0000313" key="4">
    <source>
        <dbReference type="Proteomes" id="UP000245768"/>
    </source>
</evidence>
<feature type="region of interest" description="Disordered" evidence="1">
    <location>
        <begin position="1"/>
        <end position="226"/>
    </location>
</feature>
<feature type="compositionally biased region" description="Acidic residues" evidence="1">
    <location>
        <begin position="968"/>
        <end position="980"/>
    </location>
</feature>
<dbReference type="Pfam" id="PF00566">
    <property type="entry name" value="RabGAP-TBC"/>
    <property type="match status" value="1"/>
</dbReference>
<feature type="compositionally biased region" description="Basic and acidic residues" evidence="1">
    <location>
        <begin position="833"/>
        <end position="843"/>
    </location>
</feature>
<feature type="compositionally biased region" description="Basic and acidic residues" evidence="1">
    <location>
        <begin position="212"/>
        <end position="226"/>
    </location>
</feature>
<name>A0A316YP64_9BASI</name>
<dbReference type="InterPro" id="IPR035969">
    <property type="entry name" value="Rab-GAP_TBC_sf"/>
</dbReference>
<organism evidence="3 4">
    <name type="scientific">Acaromyces ingoldii</name>
    <dbReference type="NCBI Taxonomy" id="215250"/>
    <lineage>
        <taxon>Eukaryota</taxon>
        <taxon>Fungi</taxon>
        <taxon>Dikarya</taxon>
        <taxon>Basidiomycota</taxon>
        <taxon>Ustilaginomycotina</taxon>
        <taxon>Exobasidiomycetes</taxon>
        <taxon>Exobasidiales</taxon>
        <taxon>Cryptobasidiaceae</taxon>
        <taxon>Acaromyces</taxon>
    </lineage>
</organism>
<feature type="compositionally biased region" description="Low complexity" evidence="1">
    <location>
        <begin position="283"/>
        <end position="299"/>
    </location>
</feature>
<dbReference type="PROSITE" id="PS50086">
    <property type="entry name" value="TBC_RABGAP"/>
    <property type="match status" value="1"/>
</dbReference>
<feature type="compositionally biased region" description="Low complexity" evidence="1">
    <location>
        <begin position="851"/>
        <end position="860"/>
    </location>
</feature>
<feature type="compositionally biased region" description="Basic and acidic residues" evidence="1">
    <location>
        <begin position="1074"/>
        <end position="1102"/>
    </location>
</feature>
<dbReference type="InterPro" id="IPR050302">
    <property type="entry name" value="Rab_GAP_TBC_domain"/>
</dbReference>
<feature type="region of interest" description="Disordered" evidence="1">
    <location>
        <begin position="432"/>
        <end position="523"/>
    </location>
</feature>
<evidence type="ECO:0000256" key="1">
    <source>
        <dbReference type="SAM" id="MobiDB-lite"/>
    </source>
</evidence>
<feature type="compositionally biased region" description="Low complexity" evidence="1">
    <location>
        <begin position="1174"/>
        <end position="1190"/>
    </location>
</feature>
<feature type="region of interest" description="Disordered" evidence="1">
    <location>
        <begin position="549"/>
        <end position="614"/>
    </location>
</feature>
<feature type="compositionally biased region" description="Low complexity" evidence="1">
    <location>
        <begin position="1312"/>
        <end position="1329"/>
    </location>
</feature>
<feature type="compositionally biased region" description="Low complexity" evidence="1">
    <location>
        <begin position="493"/>
        <end position="507"/>
    </location>
</feature>
<dbReference type="PANTHER" id="PTHR47219">
    <property type="entry name" value="RAB GTPASE-ACTIVATING PROTEIN 1-LIKE"/>
    <property type="match status" value="1"/>
</dbReference>
<feature type="compositionally biased region" description="Low complexity" evidence="1">
    <location>
        <begin position="806"/>
        <end position="818"/>
    </location>
</feature>
<evidence type="ECO:0000313" key="3">
    <source>
        <dbReference type="EMBL" id="PWN90942.1"/>
    </source>
</evidence>
<dbReference type="Proteomes" id="UP000245768">
    <property type="component" value="Unassembled WGS sequence"/>
</dbReference>
<dbReference type="Gene3D" id="1.10.8.270">
    <property type="entry name" value="putative rabgap domain of human tbc1 domain family member 14 like domains"/>
    <property type="match status" value="1"/>
</dbReference>
<dbReference type="STRING" id="215250.A0A316YP64"/>
<feature type="region of interest" description="Disordered" evidence="1">
    <location>
        <begin position="795"/>
        <end position="860"/>
    </location>
</feature>
<dbReference type="GeneID" id="37045500"/>
<feature type="compositionally biased region" description="Polar residues" evidence="1">
    <location>
        <begin position="254"/>
        <end position="273"/>
    </location>
</feature>
<dbReference type="Gene3D" id="1.10.472.80">
    <property type="entry name" value="Ypt/Rab-GAP domain of gyp1p, domain 3"/>
    <property type="match status" value="1"/>
</dbReference>
<feature type="compositionally biased region" description="Acidic residues" evidence="1">
    <location>
        <begin position="1054"/>
        <end position="1073"/>
    </location>
</feature>
<feature type="compositionally biased region" description="Polar residues" evidence="1">
    <location>
        <begin position="34"/>
        <end position="50"/>
    </location>
</feature>
<feature type="compositionally biased region" description="Basic and acidic residues" evidence="1">
    <location>
        <begin position="1235"/>
        <end position="1248"/>
    </location>
</feature>
<gene>
    <name evidence="3" type="ORF">FA10DRAFT_279941</name>
</gene>
<dbReference type="SUPFAM" id="SSF47923">
    <property type="entry name" value="Ypt/Rab-GAP domain of gyp1p"/>
    <property type="match status" value="2"/>
</dbReference>
<dbReference type="GO" id="GO:0005096">
    <property type="term" value="F:GTPase activator activity"/>
    <property type="evidence" value="ECO:0007669"/>
    <property type="project" value="TreeGrafter"/>
</dbReference>
<feature type="compositionally biased region" description="Polar residues" evidence="1">
    <location>
        <begin position="478"/>
        <end position="492"/>
    </location>
</feature>
<protein>
    <submittedName>
        <fullName evidence="3">TBC-domain-containing protein</fullName>
    </submittedName>
</protein>
<proteinExistence type="predicted"/>
<feature type="compositionally biased region" description="Polar residues" evidence="1">
    <location>
        <begin position="508"/>
        <end position="523"/>
    </location>
</feature>
<dbReference type="SMART" id="SM00164">
    <property type="entry name" value="TBC"/>
    <property type="match status" value="1"/>
</dbReference>
<feature type="region of interest" description="Disordered" evidence="1">
    <location>
        <begin position="390"/>
        <end position="414"/>
    </location>
</feature>
<dbReference type="FunFam" id="1.10.8.270:FF:000026">
    <property type="entry name" value="TBC (Tre-2/Bub2/Cdc16) domain family"/>
    <property type="match status" value="1"/>
</dbReference>
<feature type="compositionally biased region" description="Basic and acidic residues" evidence="1">
    <location>
        <begin position="77"/>
        <end position="95"/>
    </location>
</feature>
<dbReference type="RefSeq" id="XP_025378140.1">
    <property type="nucleotide sequence ID" value="XM_025523584.1"/>
</dbReference>
<dbReference type="OrthoDB" id="294251at2759"/>
<dbReference type="InterPro" id="IPR000195">
    <property type="entry name" value="Rab-GAP-TBC_dom"/>
</dbReference>
<dbReference type="InParanoid" id="A0A316YP64"/>
<feature type="region of interest" description="Disordered" evidence="1">
    <location>
        <begin position="1312"/>
        <end position="1332"/>
    </location>
</feature>
<dbReference type="GO" id="GO:0031267">
    <property type="term" value="F:small GTPase binding"/>
    <property type="evidence" value="ECO:0007669"/>
    <property type="project" value="TreeGrafter"/>
</dbReference>
<evidence type="ECO:0000259" key="2">
    <source>
        <dbReference type="PROSITE" id="PS50086"/>
    </source>
</evidence>
<feature type="compositionally biased region" description="Low complexity" evidence="1">
    <location>
        <begin position="170"/>
        <end position="183"/>
    </location>
</feature>
<feature type="region of interest" description="Disordered" evidence="1">
    <location>
        <begin position="1047"/>
        <end position="1252"/>
    </location>
</feature>
<sequence length="1643" mass="174306">MSAILAGDPVAAAQHQQQLDSHPLAGPPSPELTEGSNDASQLPPSFQSGGTVRGFGTLRAGPSSKAATNGQRPNYFDLRRLAEQAEAEEAQRKAAAEATSAYAPSSAASSRASDVGGEDGDREDHGQSSLADEDEEDEEPPKWLRTSRPPSRAALASRHTIFAGGALNRPSSRASVQSPSSMPRRAQHDLFADMEAAESQRQLTPTVGGASFDDRAEDYGEGRAEGEHSLQLLCSLRLMSDENIDRHRALAARRQSSNTIQRPQPARTSSSGQVRKLGTAATSSPSQPTGSSPSNPNNNLVRELSNALKTAVEQANAASAANQQGIRRQATALAAQQKRSEAREAALKDIMLSMGVSEARITRALTHASAQAEVPVFRADERLADNLVRSSPQDVSMPSSSKSLKAFGGGDDEQLPQSLREAMLEDLESGLGIDMNPKAQPTSVNLDRPLSASDSSSQAVATAHAAKIRQPVAIKASETASSRTYASASPAPSQNSGKSVKSSSPSKQTVGSQPASSSTANSFGWASNLVPWGSGSATSKKAAASVQAHSPAAVEADGYLSDGAGRRTSPPRSPTPRRPHTRSASISAVFSSINDDDDDDVKTALKAPSSSSTGSAAMGFGLLGSLAWRPRKSSGPSIRATAHTVDASLNKSEPDSPVSQFASSSVLDNESVVETLASESDSPFRDNNEDTIRAKASPLRPQAQYTLSGRDVSQALHEAIESPPGTLAVESLQRQLAHQDRPNPPHFKAIFLATRIMTPDPTSLLLDSGKRTSELVATLAMRLVGRAREEGIVVEEKSNGVQATNRRPSMPSRPPSRSAVAKGRGGTSSADKSATDALRDIDARPSPPAPVSTSASSSTAATLGRALGKYRKAMYNQQKSSTASISDKIEPNVTRLPQMFGLPASAESEKAEKEMKQASEPVNKGVAPSVELEPILPNDVKPPTLAVFARRGAALRSLPRAKRSGLDPLDEEESSGDEFEVYGGKGLEQEPPEPVGSRFQDTSELLTDRYGFVYDATPADVRLLRRARRAATPAPACLTGIRVGVRARGGSDSQSDEEDKDEGNEADADSDEAESTKELEEREGERKATKDDAEARDVKSGEEQGVGEDSDVSNSGSLHTTSSRKTAGTSTTNGLLAIAPPKPVAQAFQLSVPSQTTLAPGPTSPEEEREMQFPTGQPSTSSPSAAPAQGRVGERPHSTSQTVKRLLGQLQEMHETQQSTQQAQWDDFLRRRRENMRQRRGAEKDVPSRKTATSLAADVVRKGSGALGLGGNADQTNVLVSTPPVEKAPEEDWSVGLVGFSQLTALANASSASQSAPSSSSGVPTSVGSAGQGAVQRARTDLAEFLRLVQGGIPLVYRSKIWVECSGANEVAEPGRYQELLDEHEGESNQCTDQIDLDVGRTMPTNVYFGGEGPGVVKLRRLLVAFSWYNPRCGYCQGMNNLAATLLLTHSSEEEAFWVLVCIIEKILPAEYYTSHLLVSQADQRVLIDLVDELLPRLSAHVQDLGVDLPAVTFAWFLSLYTDCLPVETLFRVWDLLFVEGSIVLFRVALAILIINEDRLLAADSAGGFYGVVHSMTSHLFAVDRLVLLACGAAEGGASGGLKDKISFEKVERSRKKHVEMLAKELGLESTAGDSAVGGVEAS</sequence>
<dbReference type="PANTHER" id="PTHR47219:SF20">
    <property type="entry name" value="TBC1 DOMAIN FAMILY MEMBER 2B"/>
    <property type="match status" value="1"/>
</dbReference>
<reference evidence="3 4" key="1">
    <citation type="journal article" date="2018" name="Mol. Biol. Evol.">
        <title>Broad Genomic Sampling Reveals a Smut Pathogenic Ancestry of the Fungal Clade Ustilaginomycotina.</title>
        <authorList>
            <person name="Kijpornyongpan T."/>
            <person name="Mondo S.J."/>
            <person name="Barry K."/>
            <person name="Sandor L."/>
            <person name="Lee J."/>
            <person name="Lipzen A."/>
            <person name="Pangilinan J."/>
            <person name="LaButti K."/>
            <person name="Hainaut M."/>
            <person name="Henrissat B."/>
            <person name="Grigoriev I.V."/>
            <person name="Spatafora J.W."/>
            <person name="Aime M.C."/>
        </authorList>
    </citation>
    <scope>NUCLEOTIDE SEQUENCE [LARGE SCALE GENOMIC DNA]</scope>
    <source>
        <strain evidence="3 4">MCA 4198</strain>
    </source>
</reference>
<keyword evidence="4" id="KW-1185">Reference proteome</keyword>
<dbReference type="EMBL" id="KZ819636">
    <property type="protein sequence ID" value="PWN90942.1"/>
    <property type="molecule type" value="Genomic_DNA"/>
</dbReference>
<feature type="compositionally biased region" description="Polar residues" evidence="1">
    <location>
        <begin position="1148"/>
        <end position="1158"/>
    </location>
</feature>
<feature type="region of interest" description="Disordered" evidence="1">
    <location>
        <begin position="962"/>
        <end position="999"/>
    </location>
</feature>
<feature type="compositionally biased region" description="Low complexity" evidence="1">
    <location>
        <begin position="96"/>
        <end position="113"/>
    </location>
</feature>
<feature type="domain" description="Rab-GAP TBC" evidence="2">
    <location>
        <begin position="1352"/>
        <end position="1541"/>
    </location>
</feature>
<feature type="compositionally biased region" description="Low complexity" evidence="1">
    <location>
        <begin position="390"/>
        <end position="403"/>
    </location>
</feature>
<feature type="region of interest" description="Disordered" evidence="1">
    <location>
        <begin position="252"/>
        <end position="300"/>
    </location>
</feature>
<accession>A0A316YP64</accession>
<feature type="compositionally biased region" description="Polar residues" evidence="1">
    <location>
        <begin position="584"/>
        <end position="593"/>
    </location>
</feature>